<dbReference type="EMBL" id="HG739131">
    <property type="protein sequence ID" value="CDP10770.1"/>
    <property type="molecule type" value="Genomic_DNA"/>
</dbReference>
<accession>A0A068UR55</accession>
<sequence length="31" mass="3598">MNLIISEQVACRCTWFYSFSSEVCSTQGFFL</sequence>
<dbReference type="EMBL" id="HG739131">
    <property type="protein sequence ID" value="CDP10774.1"/>
    <property type="molecule type" value="Genomic_DNA"/>
</dbReference>
<name>A0A068UR55_COFCA</name>
<evidence type="ECO:0000313" key="3">
    <source>
        <dbReference type="EMBL" id="CDP10770.1"/>
    </source>
</evidence>
<evidence type="ECO:0000313" key="4">
    <source>
        <dbReference type="EMBL" id="CDP10772.1"/>
    </source>
</evidence>
<reference evidence="7" key="2">
    <citation type="journal article" date="2014" name="Science">
        <title>The coffee genome provides insight into the convergent evolution of caffeine biosynthesis.</title>
        <authorList>
            <person name="Denoeud F."/>
            <person name="Carretero-Paulet L."/>
            <person name="Dereeper A."/>
            <person name="Droc G."/>
            <person name="Guyot R."/>
            <person name="Pietrella M."/>
            <person name="Zheng C."/>
            <person name="Alberti A."/>
            <person name="Anthony F."/>
            <person name="Aprea G."/>
            <person name="Aury J.M."/>
            <person name="Bento P."/>
            <person name="Bernard M."/>
            <person name="Bocs S."/>
            <person name="Campa C."/>
            <person name="Cenci A."/>
            <person name="Combes M.C."/>
            <person name="Crouzillat D."/>
            <person name="Da Silva C."/>
            <person name="Daddiego L."/>
            <person name="De Bellis F."/>
            <person name="Dussert S."/>
            <person name="Garsmeur O."/>
            <person name="Gayraud T."/>
            <person name="Guignon V."/>
            <person name="Jahn K."/>
            <person name="Jamilloux V."/>
            <person name="Joet T."/>
            <person name="Labadie K."/>
            <person name="Lan T."/>
            <person name="Leclercq J."/>
            <person name="Lepelley M."/>
            <person name="Leroy T."/>
            <person name="Li L.T."/>
            <person name="Librado P."/>
            <person name="Lopez L."/>
            <person name="Munoz A."/>
            <person name="Noel B."/>
            <person name="Pallavicini A."/>
            <person name="Perrotta G."/>
            <person name="Poncet V."/>
            <person name="Pot D."/>
            <person name="Priyono X."/>
            <person name="Rigoreau M."/>
            <person name="Rouard M."/>
            <person name="Rozas J."/>
            <person name="Tranchant-Dubreuil C."/>
            <person name="VanBuren R."/>
            <person name="Zhang Q."/>
            <person name="Andrade A.C."/>
            <person name="Argout X."/>
            <person name="Bertrand B."/>
            <person name="de Kochko A."/>
            <person name="Graziosi G."/>
            <person name="Henry R.J."/>
            <person name="Jayarama X."/>
            <person name="Ming R."/>
            <person name="Nagai C."/>
            <person name="Rounsley S."/>
            <person name="Sankoff D."/>
            <person name="Giuliano G."/>
            <person name="Albert V.A."/>
            <person name="Wincker P."/>
            <person name="Lashermes P."/>
        </authorList>
    </citation>
    <scope>NUCLEOTIDE SEQUENCE [LARGE SCALE GENOMIC DNA]</scope>
    <source>
        <strain evidence="7">cv. DH200-94</strain>
    </source>
</reference>
<reference evidence="4" key="3">
    <citation type="submission" date="2014-06" db="EMBL/GenBank/DDBJ databases">
        <title>Structure and adaptive landscape of the coffee genome.</title>
        <authorList>
            <person name="Denoeud F."/>
            <person name="Wincker P."/>
            <person name="Lashermes P."/>
        </authorList>
    </citation>
    <scope>NUCLEOTIDE SEQUENCE [LARGE SCALE GENOMIC DNA]</scope>
    <source>
        <strain evidence="4">DH200</strain>
    </source>
</reference>
<dbReference type="Gramene" id="CDP10776">
    <property type="protein sequence ID" value="CDP10776"/>
    <property type="gene ID" value="GSCOC_T00031624001"/>
</dbReference>
<evidence type="ECO:0000313" key="5">
    <source>
        <dbReference type="EMBL" id="CDP10774.1"/>
    </source>
</evidence>
<dbReference type="Gramene" id="CDP10772">
    <property type="protein sequence ID" value="CDP10772"/>
    <property type="gene ID" value="GSCOC_T00031614001"/>
</dbReference>
<keyword evidence="7" id="KW-1185">Reference proteome</keyword>
<reference evidence="4" key="1">
    <citation type="submission" date="2013-11" db="EMBL/GenBank/DDBJ databases">
        <authorList>
            <person name="Genoscope - CEA"/>
        </authorList>
    </citation>
    <scope>NUCLEOTIDE SEQUENCE</scope>
    <source>
        <strain evidence="4">DH200</strain>
    </source>
</reference>
<dbReference type="EMBL" id="HG739131">
    <property type="protein sequence ID" value="CDP10766.1"/>
    <property type="molecule type" value="Genomic_DNA"/>
</dbReference>
<evidence type="ECO:0000313" key="2">
    <source>
        <dbReference type="EMBL" id="CDP10768.1"/>
    </source>
</evidence>
<dbReference type="AlphaFoldDB" id="A0A068UR55"/>
<dbReference type="Gramene" id="CDP10774">
    <property type="protein sequence ID" value="CDP10774"/>
    <property type="gene ID" value="GSCOC_T00031619001"/>
</dbReference>
<protein>
    <submittedName>
        <fullName evidence="4">Uncharacterized protein</fullName>
    </submittedName>
</protein>
<gene>
    <name evidence="1" type="ORF">GSCOC_T00031599001</name>
    <name evidence="2" type="ORF">GSCOC_T00031604001</name>
    <name evidence="3" type="ORF">GSCOC_T00031609001</name>
    <name evidence="4" type="ORF">GSCOC_T00031614001</name>
    <name evidence="5" type="ORF">GSCOC_T00031619001</name>
    <name evidence="6" type="ORF">GSCOC_T00031624001</name>
</gene>
<proteinExistence type="predicted"/>
<evidence type="ECO:0000313" key="7">
    <source>
        <dbReference type="Proteomes" id="UP000295252"/>
    </source>
</evidence>
<evidence type="ECO:0000313" key="1">
    <source>
        <dbReference type="EMBL" id="CDP10766.1"/>
    </source>
</evidence>
<evidence type="ECO:0000313" key="6">
    <source>
        <dbReference type="EMBL" id="CDP10776.1"/>
    </source>
</evidence>
<dbReference type="Proteomes" id="UP000295252">
    <property type="component" value="Chromosome VII"/>
</dbReference>
<dbReference type="EMBL" id="HG739131">
    <property type="protein sequence ID" value="CDP10768.1"/>
    <property type="molecule type" value="Genomic_DNA"/>
</dbReference>
<dbReference type="InParanoid" id="A0A068UR55"/>
<dbReference type="Gramene" id="CDP10768">
    <property type="protein sequence ID" value="CDP10768"/>
    <property type="gene ID" value="GSCOC_T00031604001"/>
</dbReference>
<dbReference type="Gramene" id="CDP10766">
    <property type="protein sequence ID" value="CDP10766"/>
    <property type="gene ID" value="GSCOC_T00031599001"/>
</dbReference>
<dbReference type="Gramene" id="CDP10770">
    <property type="protein sequence ID" value="CDP10770"/>
    <property type="gene ID" value="GSCOC_T00031609001"/>
</dbReference>
<dbReference type="EMBL" id="HG739131">
    <property type="protein sequence ID" value="CDP10776.1"/>
    <property type="molecule type" value="Genomic_DNA"/>
</dbReference>
<organism evidence="4 7">
    <name type="scientific">Coffea canephora</name>
    <name type="common">Robusta coffee</name>
    <dbReference type="NCBI Taxonomy" id="49390"/>
    <lineage>
        <taxon>Eukaryota</taxon>
        <taxon>Viridiplantae</taxon>
        <taxon>Streptophyta</taxon>
        <taxon>Embryophyta</taxon>
        <taxon>Tracheophyta</taxon>
        <taxon>Spermatophyta</taxon>
        <taxon>Magnoliopsida</taxon>
        <taxon>eudicotyledons</taxon>
        <taxon>Gunneridae</taxon>
        <taxon>Pentapetalae</taxon>
        <taxon>asterids</taxon>
        <taxon>lamiids</taxon>
        <taxon>Gentianales</taxon>
        <taxon>Rubiaceae</taxon>
        <taxon>Ixoroideae</taxon>
        <taxon>Gardenieae complex</taxon>
        <taxon>Bertiereae - Coffeeae clade</taxon>
        <taxon>Coffeeae</taxon>
        <taxon>Coffea</taxon>
    </lineage>
</organism>
<dbReference type="EMBL" id="HG739131">
    <property type="protein sequence ID" value="CDP10772.1"/>
    <property type="molecule type" value="Genomic_DNA"/>
</dbReference>